<dbReference type="AlphaFoldDB" id="A0A1B7P1X8"/>
<sequence>MAPRSQLVGLDDKEGLSKSDAGSTLDAIFLDSRYESGPNSSLGEDDNDSDDSDGDIFDDEGQLSAEHYLVQVKSLNVTQLQQK</sequence>
<evidence type="ECO:0000313" key="2">
    <source>
        <dbReference type="EMBL" id="OAX83020.1"/>
    </source>
</evidence>
<gene>
    <name evidence="2" type="ORF">ACJ72_02621</name>
</gene>
<protein>
    <submittedName>
        <fullName evidence="2">Uncharacterized protein</fullName>
    </submittedName>
</protein>
<feature type="compositionally biased region" description="Acidic residues" evidence="1">
    <location>
        <begin position="43"/>
        <end position="61"/>
    </location>
</feature>
<dbReference type="Proteomes" id="UP000091918">
    <property type="component" value="Unassembled WGS sequence"/>
</dbReference>
<organism evidence="2 3">
    <name type="scientific">Emergomyces africanus</name>
    <dbReference type="NCBI Taxonomy" id="1955775"/>
    <lineage>
        <taxon>Eukaryota</taxon>
        <taxon>Fungi</taxon>
        <taxon>Dikarya</taxon>
        <taxon>Ascomycota</taxon>
        <taxon>Pezizomycotina</taxon>
        <taxon>Eurotiomycetes</taxon>
        <taxon>Eurotiomycetidae</taxon>
        <taxon>Onygenales</taxon>
        <taxon>Ajellomycetaceae</taxon>
        <taxon>Emergomyces</taxon>
    </lineage>
</organism>
<keyword evidence="3" id="KW-1185">Reference proteome</keyword>
<feature type="region of interest" description="Disordered" evidence="1">
    <location>
        <begin position="1"/>
        <end position="21"/>
    </location>
</feature>
<name>A0A1B7P1X8_9EURO</name>
<feature type="region of interest" description="Disordered" evidence="1">
    <location>
        <begin position="33"/>
        <end position="61"/>
    </location>
</feature>
<accession>A0A1B7P1X8</accession>
<evidence type="ECO:0000256" key="1">
    <source>
        <dbReference type="SAM" id="MobiDB-lite"/>
    </source>
</evidence>
<comment type="caution">
    <text evidence="2">The sequence shown here is derived from an EMBL/GenBank/DDBJ whole genome shotgun (WGS) entry which is preliminary data.</text>
</comment>
<dbReference type="EMBL" id="LGUA01000226">
    <property type="protein sequence ID" value="OAX83020.1"/>
    <property type="molecule type" value="Genomic_DNA"/>
</dbReference>
<proteinExistence type="predicted"/>
<reference evidence="2 3" key="1">
    <citation type="submission" date="2015-07" db="EMBL/GenBank/DDBJ databases">
        <title>Emmonsia species relationships and genome sequence.</title>
        <authorList>
            <person name="Cuomo C.A."/>
            <person name="Schwartz I.S."/>
            <person name="Kenyon C."/>
            <person name="de Hoog G.S."/>
            <person name="Govender N.P."/>
            <person name="Botha A."/>
            <person name="Moreno L."/>
            <person name="de Vries M."/>
            <person name="Munoz J.F."/>
            <person name="Stielow J.B."/>
        </authorList>
    </citation>
    <scope>NUCLEOTIDE SEQUENCE [LARGE SCALE GENOMIC DNA]</scope>
    <source>
        <strain evidence="2 3">CBS 136260</strain>
    </source>
</reference>
<evidence type="ECO:0000313" key="3">
    <source>
        <dbReference type="Proteomes" id="UP000091918"/>
    </source>
</evidence>